<proteinExistence type="predicted"/>
<feature type="compositionally biased region" description="Basic and acidic residues" evidence="1">
    <location>
        <begin position="47"/>
        <end position="60"/>
    </location>
</feature>
<sequence>MKAPPTKANSKTNTIKPSSKDKGQSSSNKNTETKSSKTTSGLETQEETSRHQNAENVAPEKVEEIVESLVSAVILKVEAENVDVKQVKPTSTTEMKDLSDNTRRSSDYNTRHKVERDNSDARLGEILQQVFLAPSVTNNPVKIEKNANKSLRKASTPVASKPPKSPKSSSVPRHSIAKSSSTTPSEGNPKTTKNPKQQDPPKNDPPPTKKTPAQPQQKAKPEEHITGEQKKVPHAPPRKKSSKELLKTDSKKSIVSATSDTPKLELQVTVEEKGSVEKNESSKSKTSSRQHSVSKMVVKTTSERKQELQLPSLKSVDLGETGESVKIKQEEKPKAPPKSTPSSKTEKLMMNYASEISLRKNKQHKPTVELRLITMLKSIKGFPRNESRNNFEIWLMCDRLNCAFL</sequence>
<dbReference type="OrthoDB" id="10650725at2759"/>
<feature type="region of interest" description="Disordered" evidence="1">
    <location>
        <begin position="1"/>
        <end position="60"/>
    </location>
</feature>
<reference evidence="3" key="1">
    <citation type="journal article" date="2014" name="Nat. Genet.">
        <title>Genome of the human hookworm Necator americanus.</title>
        <authorList>
            <person name="Tang Y.T."/>
            <person name="Gao X."/>
            <person name="Rosa B.A."/>
            <person name="Abubucker S."/>
            <person name="Hallsworth-Pepin K."/>
            <person name="Martin J."/>
            <person name="Tyagi R."/>
            <person name="Heizer E."/>
            <person name="Zhang X."/>
            <person name="Bhonagiri-Palsikar V."/>
            <person name="Minx P."/>
            <person name="Warren W.C."/>
            <person name="Wang Q."/>
            <person name="Zhan B."/>
            <person name="Hotez P.J."/>
            <person name="Sternberg P.W."/>
            <person name="Dougall A."/>
            <person name="Gaze S.T."/>
            <person name="Mulvenna J."/>
            <person name="Sotillo J."/>
            <person name="Ranganathan S."/>
            <person name="Rabelo E.M."/>
            <person name="Wilson R.K."/>
            <person name="Felgner P.L."/>
            <person name="Bethony J."/>
            <person name="Hawdon J.M."/>
            <person name="Gasser R.B."/>
            <person name="Loukas A."/>
            <person name="Mitreva M."/>
        </authorList>
    </citation>
    <scope>NUCLEOTIDE SEQUENCE [LARGE SCALE GENOMIC DNA]</scope>
</reference>
<feature type="compositionally biased region" description="Low complexity" evidence="1">
    <location>
        <begin position="284"/>
        <end position="295"/>
    </location>
</feature>
<feature type="compositionally biased region" description="Basic and acidic residues" evidence="1">
    <location>
        <begin position="242"/>
        <end position="252"/>
    </location>
</feature>
<dbReference type="EMBL" id="KI668876">
    <property type="protein sequence ID" value="ETN70913.1"/>
    <property type="molecule type" value="Genomic_DNA"/>
</dbReference>
<protein>
    <submittedName>
        <fullName evidence="2">Uncharacterized protein</fullName>
    </submittedName>
</protein>
<keyword evidence="3" id="KW-1185">Reference proteome</keyword>
<evidence type="ECO:0000313" key="3">
    <source>
        <dbReference type="Proteomes" id="UP000053676"/>
    </source>
</evidence>
<dbReference type="OMA" id="MMNYASE"/>
<feature type="compositionally biased region" description="Basic residues" evidence="1">
    <location>
        <begin position="232"/>
        <end position="241"/>
    </location>
</feature>
<feature type="compositionally biased region" description="Basic and acidic residues" evidence="1">
    <location>
        <begin position="323"/>
        <end position="334"/>
    </location>
</feature>
<feature type="compositionally biased region" description="Basic and acidic residues" evidence="1">
    <location>
        <begin position="219"/>
        <end position="231"/>
    </location>
</feature>
<accession>W2SN19</accession>
<gene>
    <name evidence="2" type="ORF">NECAME_04764</name>
</gene>
<feature type="region of interest" description="Disordered" evidence="1">
    <location>
        <begin position="81"/>
        <end position="120"/>
    </location>
</feature>
<feature type="compositionally biased region" description="Polar residues" evidence="1">
    <location>
        <begin position="7"/>
        <end position="17"/>
    </location>
</feature>
<dbReference type="Proteomes" id="UP000053676">
    <property type="component" value="Unassembled WGS sequence"/>
</dbReference>
<evidence type="ECO:0000256" key="1">
    <source>
        <dbReference type="SAM" id="MobiDB-lite"/>
    </source>
</evidence>
<evidence type="ECO:0000313" key="2">
    <source>
        <dbReference type="EMBL" id="ETN70913.1"/>
    </source>
</evidence>
<dbReference type="KEGG" id="nai:NECAME_04764"/>
<feature type="compositionally biased region" description="Basic and acidic residues" evidence="1">
    <location>
        <begin position="270"/>
        <end position="283"/>
    </location>
</feature>
<organism evidence="2 3">
    <name type="scientific">Necator americanus</name>
    <name type="common">Human hookworm</name>
    <dbReference type="NCBI Taxonomy" id="51031"/>
    <lineage>
        <taxon>Eukaryota</taxon>
        <taxon>Metazoa</taxon>
        <taxon>Ecdysozoa</taxon>
        <taxon>Nematoda</taxon>
        <taxon>Chromadorea</taxon>
        <taxon>Rhabditida</taxon>
        <taxon>Rhabditina</taxon>
        <taxon>Rhabditomorpha</taxon>
        <taxon>Strongyloidea</taxon>
        <taxon>Ancylostomatidae</taxon>
        <taxon>Bunostominae</taxon>
        <taxon>Necator</taxon>
    </lineage>
</organism>
<dbReference type="AlphaFoldDB" id="W2SN19"/>
<feature type="compositionally biased region" description="Polar residues" evidence="1">
    <location>
        <begin position="177"/>
        <end position="188"/>
    </location>
</feature>
<feature type="compositionally biased region" description="Low complexity" evidence="1">
    <location>
        <begin position="153"/>
        <end position="172"/>
    </location>
</feature>
<name>W2SN19_NECAM</name>
<feature type="region of interest" description="Disordered" evidence="1">
    <location>
        <begin position="132"/>
        <end position="347"/>
    </location>
</feature>
<feature type="compositionally biased region" description="Basic and acidic residues" evidence="1">
    <location>
        <begin position="94"/>
        <end position="120"/>
    </location>
</feature>